<dbReference type="InterPro" id="IPR036034">
    <property type="entry name" value="PDZ_sf"/>
</dbReference>
<evidence type="ECO:0000256" key="7">
    <source>
        <dbReference type="ARBA" id="ARBA00022833"/>
    </source>
</evidence>
<feature type="transmembrane region" description="Helical" evidence="11">
    <location>
        <begin position="351"/>
        <end position="369"/>
    </location>
</feature>
<keyword evidence="11" id="KW-0479">Metal-binding</keyword>
<keyword evidence="5 11" id="KW-0812">Transmembrane</keyword>
<sequence length="378" mass="40463">MELIGSVFGSAAGYLLPFLFVLTVVVFFHELGHFLVARWCGVRVLAFSVGFGPELFGRNDRKGTRWKVCAIPLGGYVKFAGDENEASAPDTAALARMSEEERAGAFQTKSVGRRAAIVAAGPIANFILSIVIFALLFSVLGRSEISPRVDQVQAESAAQEAGILPGDLIVAIGGEPIETFSELQRAVSVSADIPLQLAIDRSGQLIDVTVTPKRREITDRFGNVQKVGLLGISRSAKPEDIVKRQFGPVEAVEEAVKETWFVVARTGGYVAGIFAGRESVDQLGGPIRVAQISGQVATLGFAALLNLTAILSISIGLLNLLPIPMLDGGHLLFYAAEAVRGKPLSERAQEYGFRLGIAIVLFLMVFATWNDVLHLSAL</sequence>
<feature type="transmembrane region" description="Helical" evidence="11">
    <location>
        <begin position="115"/>
        <end position="140"/>
    </location>
</feature>
<comment type="subcellular location">
    <subcellularLocation>
        <location evidence="2">Membrane</location>
        <topology evidence="2">Multi-pass membrane protein</topology>
    </subcellularLocation>
</comment>
<protein>
    <recommendedName>
        <fullName evidence="11">Zinc metalloprotease</fullName>
        <ecNumber evidence="11">3.4.24.-</ecNumber>
    </recommendedName>
</protein>
<evidence type="ECO:0000256" key="2">
    <source>
        <dbReference type="ARBA" id="ARBA00004141"/>
    </source>
</evidence>
<dbReference type="EMBL" id="JACEON010000001">
    <property type="protein sequence ID" value="MBA4610302.1"/>
    <property type="molecule type" value="Genomic_DNA"/>
</dbReference>
<dbReference type="GO" id="GO:0004222">
    <property type="term" value="F:metalloendopeptidase activity"/>
    <property type="evidence" value="ECO:0007669"/>
    <property type="project" value="InterPro"/>
</dbReference>
<dbReference type="Gene3D" id="2.30.42.10">
    <property type="match status" value="1"/>
</dbReference>
<comment type="caution">
    <text evidence="13">The sequence shown here is derived from an EMBL/GenBank/DDBJ whole genome shotgun (WGS) entry which is preliminary data.</text>
</comment>
<evidence type="ECO:0000256" key="4">
    <source>
        <dbReference type="ARBA" id="ARBA00022670"/>
    </source>
</evidence>
<accession>A0A838XJM1</accession>
<dbReference type="PANTHER" id="PTHR42837">
    <property type="entry name" value="REGULATOR OF SIGMA-E PROTEASE RSEP"/>
    <property type="match status" value="1"/>
</dbReference>
<evidence type="ECO:0000256" key="8">
    <source>
        <dbReference type="ARBA" id="ARBA00022989"/>
    </source>
</evidence>
<evidence type="ECO:0000256" key="6">
    <source>
        <dbReference type="ARBA" id="ARBA00022801"/>
    </source>
</evidence>
<keyword evidence="9 11" id="KW-0482">Metalloprotease</keyword>
<proteinExistence type="inferred from homology"/>
<gene>
    <name evidence="13" type="primary">rseP</name>
    <name evidence="13" type="ORF">H1W37_01455</name>
</gene>
<dbReference type="RefSeq" id="WP_181758481.1">
    <property type="nucleotide sequence ID" value="NZ_BMCR01000001.1"/>
</dbReference>
<dbReference type="AlphaFoldDB" id="A0A838XJM1"/>
<keyword evidence="4 13" id="KW-0645">Protease</keyword>
<feature type="transmembrane region" description="Helical" evidence="11">
    <location>
        <begin position="35"/>
        <end position="57"/>
    </location>
</feature>
<dbReference type="InterPro" id="IPR001478">
    <property type="entry name" value="PDZ"/>
</dbReference>
<dbReference type="InterPro" id="IPR008915">
    <property type="entry name" value="Peptidase_M50"/>
</dbReference>
<dbReference type="CDD" id="cd06163">
    <property type="entry name" value="S2P-M50_PDZ_RseP-like"/>
    <property type="match status" value="1"/>
</dbReference>
<evidence type="ECO:0000256" key="1">
    <source>
        <dbReference type="ARBA" id="ARBA00001947"/>
    </source>
</evidence>
<dbReference type="GO" id="GO:0016020">
    <property type="term" value="C:membrane"/>
    <property type="evidence" value="ECO:0007669"/>
    <property type="project" value="UniProtKB-SubCell"/>
</dbReference>
<reference evidence="13 14" key="2">
    <citation type="submission" date="2020-08" db="EMBL/GenBank/DDBJ databases">
        <title>Stappia taiwanensis sp. nov., isolated from a coastal thermal spring.</title>
        <authorList>
            <person name="Kampfer P."/>
        </authorList>
    </citation>
    <scope>NUCLEOTIDE SEQUENCE [LARGE SCALE GENOMIC DNA]</scope>
    <source>
        <strain evidence="13 14">DSM 23284</strain>
    </source>
</reference>
<evidence type="ECO:0000256" key="5">
    <source>
        <dbReference type="ARBA" id="ARBA00022692"/>
    </source>
</evidence>
<dbReference type="Proteomes" id="UP000559404">
    <property type="component" value="Unassembled WGS sequence"/>
</dbReference>
<evidence type="ECO:0000256" key="3">
    <source>
        <dbReference type="ARBA" id="ARBA00007931"/>
    </source>
</evidence>
<reference evidence="13 14" key="1">
    <citation type="submission" date="2020-07" db="EMBL/GenBank/DDBJ databases">
        <authorList>
            <person name="Li M."/>
        </authorList>
    </citation>
    <scope>NUCLEOTIDE SEQUENCE [LARGE SCALE GENOMIC DNA]</scope>
    <source>
        <strain evidence="13 14">DSM 23284</strain>
    </source>
</reference>
<name>A0A838XJM1_9HYPH</name>
<evidence type="ECO:0000313" key="13">
    <source>
        <dbReference type="EMBL" id="MBA4610302.1"/>
    </source>
</evidence>
<keyword evidence="6 11" id="KW-0378">Hydrolase</keyword>
<evidence type="ECO:0000259" key="12">
    <source>
        <dbReference type="SMART" id="SM00228"/>
    </source>
</evidence>
<keyword evidence="10 11" id="KW-0472">Membrane</keyword>
<evidence type="ECO:0000313" key="14">
    <source>
        <dbReference type="Proteomes" id="UP000559404"/>
    </source>
</evidence>
<dbReference type="GO" id="GO:0006508">
    <property type="term" value="P:proteolysis"/>
    <property type="evidence" value="ECO:0007669"/>
    <property type="project" value="UniProtKB-KW"/>
</dbReference>
<dbReference type="SUPFAM" id="SSF50156">
    <property type="entry name" value="PDZ domain-like"/>
    <property type="match status" value="1"/>
</dbReference>
<organism evidence="13 14">
    <name type="scientific">Stappia taiwanensis</name>
    <dbReference type="NCBI Taxonomy" id="992267"/>
    <lineage>
        <taxon>Bacteria</taxon>
        <taxon>Pseudomonadati</taxon>
        <taxon>Pseudomonadota</taxon>
        <taxon>Alphaproteobacteria</taxon>
        <taxon>Hyphomicrobiales</taxon>
        <taxon>Stappiaceae</taxon>
        <taxon>Stappia</taxon>
    </lineage>
</organism>
<keyword evidence="8 11" id="KW-1133">Transmembrane helix</keyword>
<dbReference type="Pfam" id="PF17820">
    <property type="entry name" value="PDZ_6"/>
    <property type="match status" value="1"/>
</dbReference>
<dbReference type="InterPro" id="IPR041489">
    <property type="entry name" value="PDZ_6"/>
</dbReference>
<dbReference type="NCBIfam" id="TIGR00054">
    <property type="entry name" value="RIP metalloprotease RseP"/>
    <property type="match status" value="1"/>
</dbReference>
<dbReference type="Pfam" id="PF02163">
    <property type="entry name" value="Peptidase_M50"/>
    <property type="match status" value="1"/>
</dbReference>
<evidence type="ECO:0000256" key="10">
    <source>
        <dbReference type="ARBA" id="ARBA00023136"/>
    </source>
</evidence>
<feature type="domain" description="PDZ" evidence="12">
    <location>
        <begin position="133"/>
        <end position="203"/>
    </location>
</feature>
<comment type="cofactor">
    <cofactor evidence="1 11">
        <name>Zn(2+)</name>
        <dbReference type="ChEBI" id="CHEBI:29105"/>
    </cofactor>
</comment>
<dbReference type="EC" id="3.4.24.-" evidence="11"/>
<feature type="transmembrane region" description="Helical" evidence="11">
    <location>
        <begin position="7"/>
        <end position="29"/>
    </location>
</feature>
<comment type="similarity">
    <text evidence="3 11">Belongs to the peptidase M50B family.</text>
</comment>
<dbReference type="SMART" id="SM00228">
    <property type="entry name" value="PDZ"/>
    <property type="match status" value="1"/>
</dbReference>
<keyword evidence="14" id="KW-1185">Reference proteome</keyword>
<dbReference type="GO" id="GO:0046872">
    <property type="term" value="F:metal ion binding"/>
    <property type="evidence" value="ECO:0007669"/>
    <property type="project" value="UniProtKB-KW"/>
</dbReference>
<keyword evidence="7 11" id="KW-0862">Zinc</keyword>
<evidence type="ECO:0000256" key="11">
    <source>
        <dbReference type="RuleBase" id="RU362031"/>
    </source>
</evidence>
<feature type="transmembrane region" description="Helical" evidence="11">
    <location>
        <begin position="296"/>
        <end position="321"/>
    </location>
</feature>
<dbReference type="PANTHER" id="PTHR42837:SF2">
    <property type="entry name" value="MEMBRANE METALLOPROTEASE ARASP2, CHLOROPLASTIC-RELATED"/>
    <property type="match status" value="1"/>
</dbReference>
<dbReference type="CDD" id="cd23081">
    <property type="entry name" value="cpPDZ_EcRseP-like"/>
    <property type="match status" value="1"/>
</dbReference>
<dbReference type="InterPro" id="IPR004387">
    <property type="entry name" value="Pept_M50_Zn"/>
</dbReference>
<evidence type="ECO:0000256" key="9">
    <source>
        <dbReference type="ARBA" id="ARBA00023049"/>
    </source>
</evidence>